<keyword evidence="3" id="KW-1185">Reference proteome</keyword>
<dbReference type="InterPro" id="IPR053788">
    <property type="entry name" value="CPC_1213-like"/>
</dbReference>
<accession>A0A1H0UG20</accession>
<dbReference type="GeneID" id="80427068"/>
<gene>
    <name evidence="2" type="ORF">SAMN04488529_11094</name>
</gene>
<sequence>MGNKMIKTKKQHKNVSHNPQVESVKACFGEPKAKTYDPTDFKI</sequence>
<organism evidence="2 3">
    <name type="scientific">Clostridium gasigenes</name>
    <dbReference type="NCBI Taxonomy" id="94869"/>
    <lineage>
        <taxon>Bacteria</taxon>
        <taxon>Bacillati</taxon>
        <taxon>Bacillota</taxon>
        <taxon>Clostridia</taxon>
        <taxon>Eubacteriales</taxon>
        <taxon>Clostridiaceae</taxon>
        <taxon>Clostridium</taxon>
    </lineage>
</organism>
<evidence type="ECO:0000256" key="1">
    <source>
        <dbReference type="SAM" id="MobiDB-lite"/>
    </source>
</evidence>
<name>A0A1H0UG20_9CLOT</name>
<dbReference type="RefSeq" id="WP_278336674.1">
    <property type="nucleotide sequence ID" value="NZ_CP071376.1"/>
</dbReference>
<dbReference type="NCBIfam" id="NF040908">
    <property type="entry name" value="CPC_1213_fam"/>
    <property type="match status" value="1"/>
</dbReference>
<dbReference type="AlphaFoldDB" id="A0A1H0UG20"/>
<proteinExistence type="predicted"/>
<protein>
    <submittedName>
        <fullName evidence="2">Uncharacterized protein</fullName>
    </submittedName>
</protein>
<evidence type="ECO:0000313" key="2">
    <source>
        <dbReference type="EMBL" id="SDP64806.1"/>
    </source>
</evidence>
<dbReference type="STRING" id="94869.SAMN04488529_11094"/>
<reference evidence="2 3" key="1">
    <citation type="submission" date="2016-10" db="EMBL/GenBank/DDBJ databases">
        <authorList>
            <person name="de Groot N.N."/>
        </authorList>
    </citation>
    <scope>NUCLEOTIDE SEQUENCE [LARGE SCALE GENOMIC DNA]</scope>
    <source>
        <strain evidence="2 3">DSM 12272</strain>
    </source>
</reference>
<dbReference type="EMBL" id="FNJM01000010">
    <property type="protein sequence ID" value="SDP64806.1"/>
    <property type="molecule type" value="Genomic_DNA"/>
</dbReference>
<dbReference type="Proteomes" id="UP000198597">
    <property type="component" value="Unassembled WGS sequence"/>
</dbReference>
<feature type="compositionally biased region" description="Basic residues" evidence="1">
    <location>
        <begin position="1"/>
        <end position="15"/>
    </location>
</feature>
<evidence type="ECO:0000313" key="3">
    <source>
        <dbReference type="Proteomes" id="UP000198597"/>
    </source>
</evidence>
<feature type="region of interest" description="Disordered" evidence="1">
    <location>
        <begin position="1"/>
        <end position="23"/>
    </location>
</feature>